<evidence type="ECO:0000313" key="1">
    <source>
        <dbReference type="EMBL" id="UZV39931.1"/>
    </source>
</evidence>
<dbReference type="EMBL" id="OP589309">
    <property type="protein sequence ID" value="UZV39931.1"/>
    <property type="molecule type" value="Genomic_DNA"/>
</dbReference>
<evidence type="ECO:0000313" key="2">
    <source>
        <dbReference type="Proteomes" id="UP001220400"/>
    </source>
</evidence>
<keyword evidence="2" id="KW-1185">Reference proteome</keyword>
<accession>A0A9Y1DYA4</accession>
<proteinExistence type="predicted"/>
<name>A0A9Y1DYA4_9CAUD</name>
<dbReference type="Proteomes" id="UP001220400">
    <property type="component" value="Segment"/>
</dbReference>
<sequence length="108" mass="12225">MTTRYNPTNDDIISLYVVAPMSAHEISEVFDIPPDDVQSVIDIYEMSGYPETYTWSFKAKTELTFWLIKKTRGLAETVTPSTLAANMVAHASYKAIRENMEGVTVRKD</sequence>
<organism evidence="1 2">
    <name type="scientific">Leptolyngbya phage LPP-1</name>
    <dbReference type="NCBI Taxonomy" id="2996049"/>
    <lineage>
        <taxon>Viruses</taxon>
        <taxon>Duplodnaviria</taxon>
        <taxon>Heunggongvirae</taxon>
        <taxon>Uroviricota</taxon>
        <taxon>Caudoviricetes</taxon>
        <taxon>Saffermanviridae</taxon>
        <taxon>Morrisvirus</taxon>
        <taxon>Morrisvirus LPP1</taxon>
    </lineage>
</organism>
<gene>
    <name evidence="1" type="ORF">LPP1_g05</name>
</gene>
<reference evidence="1" key="1">
    <citation type="journal article" date="2023" name="Harmful Algae">
        <title>Sequencing the genomes of LPP-1, the first isolated cyanophage, and its relative LPP-2 reveal different integration mechanisms in closely related phages.</title>
        <authorList>
            <person name="Shaalan H."/>
            <person name="Cattan-Tsaushu E."/>
            <person name="Li K."/>
            <person name="Avrani S."/>
        </authorList>
    </citation>
    <scope>NUCLEOTIDE SEQUENCE</scope>
</reference>
<protein>
    <submittedName>
        <fullName evidence="1">Uncharacterized protein</fullName>
    </submittedName>
</protein>